<dbReference type="PANTHER" id="PTHR10151">
    <property type="entry name" value="ECTONUCLEOTIDE PYROPHOSPHATASE/PHOSPHODIESTERASE"/>
    <property type="match status" value="1"/>
</dbReference>
<dbReference type="AlphaFoldDB" id="A0A0Q3SQH2"/>
<dbReference type="NCBIfam" id="TIGR02335">
    <property type="entry name" value="hydr_PhnA"/>
    <property type="match status" value="1"/>
</dbReference>
<dbReference type="PANTHER" id="PTHR10151:SF120">
    <property type="entry name" value="BIS(5'-ADENOSYL)-TRIPHOSPHATASE"/>
    <property type="match status" value="1"/>
</dbReference>
<dbReference type="Gene3D" id="3.40.720.10">
    <property type="entry name" value="Alkaline Phosphatase, subunit A"/>
    <property type="match status" value="1"/>
</dbReference>
<evidence type="ECO:0000313" key="1">
    <source>
        <dbReference type="EMBL" id="KQK27706.1"/>
    </source>
</evidence>
<dbReference type="OrthoDB" id="3590172at2"/>
<dbReference type="InterPro" id="IPR012710">
    <property type="entry name" value="Phosphonoacetate_hydro"/>
</dbReference>
<reference evidence="1 2" key="1">
    <citation type="submission" date="2015-10" db="EMBL/GenBank/DDBJ databases">
        <title>Draft genome of Bosea thiooxidans.</title>
        <authorList>
            <person name="Wang X."/>
        </authorList>
    </citation>
    <scope>NUCLEOTIDE SEQUENCE [LARGE SCALE GENOMIC DNA]</scope>
    <source>
        <strain evidence="1 2">CGMCC 9174</strain>
    </source>
</reference>
<dbReference type="InterPro" id="IPR002591">
    <property type="entry name" value="Phosphodiest/P_Trfase"/>
</dbReference>
<dbReference type="Pfam" id="PF01663">
    <property type="entry name" value="Phosphodiest"/>
    <property type="match status" value="1"/>
</dbReference>
<name>A0A0Q3SQH2_9HYPH</name>
<organism evidence="1 2">
    <name type="scientific">Bosea thiooxidans</name>
    <dbReference type="NCBI Taxonomy" id="53254"/>
    <lineage>
        <taxon>Bacteria</taxon>
        <taxon>Pseudomonadati</taxon>
        <taxon>Pseudomonadota</taxon>
        <taxon>Alphaproteobacteria</taxon>
        <taxon>Hyphomicrobiales</taxon>
        <taxon>Boseaceae</taxon>
        <taxon>Bosea</taxon>
    </lineage>
</organism>
<keyword evidence="2" id="KW-1185">Reference proteome</keyword>
<dbReference type="Proteomes" id="UP000051562">
    <property type="component" value="Unassembled WGS sequence"/>
</dbReference>
<sequence length="426" mass="45375">MRYTVSDDSIFVNRRNYYLPSKPFAVICYDGFDPSYLADAAIRGISPRLSAMAEQGFCASVHSAMPSFTNPNNVSIVCGAPPRVHGISGNYWYDRATGEEVMMTDAGPLGAPTILAGLAEAGVKVAAVTAKDKLRKALAAGLAGEGLPGIAFSAEKASTSTRAEHGIAGAEIQAGQPVPDQYSPELSLFVLDAGLRLLRSGRAQVLYLSLSDFVQHAHAPGAPESDAFIRAVDDRVGALIDAGATVGIVADHGMTDLSLADGSPNILYLGDRLDARYGAGQTRVICPITDPFVRHHGALGGFVRVHILGDLEHDEVRAFLSRLPGVELALSREEMCRRFDQPMEREGDVAVIAGKGVALGTHEGAHALGELAGARLRSHGSLAERNVPFLVSQPLNAMYRRKAATEQLHNYDIFDFVLNGTRSEGN</sequence>
<dbReference type="EMBL" id="LMAR01000094">
    <property type="protein sequence ID" value="KQK27706.1"/>
    <property type="molecule type" value="Genomic_DNA"/>
</dbReference>
<dbReference type="CDD" id="cd16018">
    <property type="entry name" value="Enpp"/>
    <property type="match status" value="1"/>
</dbReference>
<dbReference type="InterPro" id="IPR017850">
    <property type="entry name" value="Alkaline_phosphatase_core_sf"/>
</dbReference>
<gene>
    <name evidence="1" type="ORF">ARD30_25305</name>
</gene>
<dbReference type="STRING" id="53254.SAMN05660750_00684"/>
<evidence type="ECO:0000313" key="2">
    <source>
        <dbReference type="Proteomes" id="UP000051562"/>
    </source>
</evidence>
<dbReference type="InterPro" id="IPR023116">
    <property type="entry name" value="Phosphonoacetate_hydro_insert"/>
</dbReference>
<accession>A0A0Q3SQH2</accession>
<comment type="caution">
    <text evidence="1">The sequence shown here is derived from an EMBL/GenBank/DDBJ whole genome shotgun (WGS) entry which is preliminary data.</text>
</comment>
<keyword evidence="1" id="KW-0378">Hydrolase</keyword>
<proteinExistence type="predicted"/>
<dbReference type="SUPFAM" id="SSF53649">
    <property type="entry name" value="Alkaline phosphatase-like"/>
    <property type="match status" value="1"/>
</dbReference>
<dbReference type="Gene3D" id="3.30.1360.110">
    <property type="entry name" value="Domain 2, Phosphonoacetate Hydrolase"/>
    <property type="match status" value="1"/>
</dbReference>
<protein>
    <submittedName>
        <fullName evidence="1">Phosphonoacetate hydrolase</fullName>
    </submittedName>
</protein>
<dbReference type="GO" id="GO:0047400">
    <property type="term" value="F:phosphonoacetate hydrolase activity"/>
    <property type="evidence" value="ECO:0007669"/>
    <property type="project" value="InterPro"/>
</dbReference>